<comment type="caution">
    <text evidence="6">The sequence shown here is derived from an EMBL/GenBank/DDBJ whole genome shotgun (WGS) entry which is preliminary data.</text>
</comment>
<keyword evidence="1" id="KW-0963">Cytoplasm</keyword>
<dbReference type="PANTHER" id="PTHR37299:SF2">
    <property type="entry name" value="HTH LYTTR-TYPE DOMAIN-CONTAINING PROTEIN"/>
    <property type="match status" value="1"/>
</dbReference>
<dbReference type="AlphaFoldDB" id="A0A2T4Z4W3"/>
<evidence type="ECO:0000256" key="1">
    <source>
        <dbReference type="ARBA" id="ARBA00022490"/>
    </source>
</evidence>
<dbReference type="Gene3D" id="2.40.50.1020">
    <property type="entry name" value="LytTr DNA-binding domain"/>
    <property type="match status" value="1"/>
</dbReference>
<feature type="domain" description="HTH LytTR-type" evidence="5">
    <location>
        <begin position="50"/>
        <end position="154"/>
    </location>
</feature>
<dbReference type="InterPro" id="IPR046947">
    <property type="entry name" value="LytR-like"/>
</dbReference>
<protein>
    <submittedName>
        <fullName evidence="6">LytTR family transcriptional regulator</fullName>
    </submittedName>
</protein>
<dbReference type="PROSITE" id="PS50930">
    <property type="entry name" value="HTH_LYTTR"/>
    <property type="match status" value="1"/>
</dbReference>
<dbReference type="GO" id="GO:0003677">
    <property type="term" value="F:DNA binding"/>
    <property type="evidence" value="ECO:0007669"/>
    <property type="project" value="UniProtKB-KW"/>
</dbReference>
<keyword evidence="3" id="KW-0238">DNA-binding</keyword>
<proteinExistence type="predicted"/>
<dbReference type="Proteomes" id="UP000241639">
    <property type="component" value="Unassembled WGS sequence"/>
</dbReference>
<evidence type="ECO:0000313" key="7">
    <source>
        <dbReference type="Proteomes" id="UP000241639"/>
    </source>
</evidence>
<accession>A0A2T4Z4W3</accession>
<dbReference type="SMART" id="SM00850">
    <property type="entry name" value="LytTR"/>
    <property type="match status" value="1"/>
</dbReference>
<gene>
    <name evidence="6" type="ORF">C8J48_3276</name>
</gene>
<dbReference type="Pfam" id="PF04397">
    <property type="entry name" value="LytTR"/>
    <property type="match status" value="1"/>
</dbReference>
<organism evidence="6 7">
    <name type="scientific">Desmospora activa DSM 45169</name>
    <dbReference type="NCBI Taxonomy" id="1121389"/>
    <lineage>
        <taxon>Bacteria</taxon>
        <taxon>Bacillati</taxon>
        <taxon>Bacillota</taxon>
        <taxon>Bacilli</taxon>
        <taxon>Bacillales</taxon>
        <taxon>Thermoactinomycetaceae</taxon>
        <taxon>Desmospora</taxon>
    </lineage>
</organism>
<sequence>MTLKGCDAMKVEVSIDPSCKEPKIIILTDKMTDEITELIKRLSESTMDSLAVFSHRGVVIISCKDIIRIYTEKQKVYVQTKDGIYTVRLRLYELEEKLDRKWFVRISNSEIVNIRMITNMDISMTGTIGVALKGDIKTYASRRYVKKIKNLFGI</sequence>
<evidence type="ECO:0000256" key="2">
    <source>
        <dbReference type="ARBA" id="ARBA00023015"/>
    </source>
</evidence>
<evidence type="ECO:0000259" key="5">
    <source>
        <dbReference type="PROSITE" id="PS50930"/>
    </source>
</evidence>
<dbReference type="GO" id="GO:0000156">
    <property type="term" value="F:phosphorelay response regulator activity"/>
    <property type="evidence" value="ECO:0007669"/>
    <property type="project" value="InterPro"/>
</dbReference>
<keyword evidence="2" id="KW-0805">Transcription regulation</keyword>
<dbReference type="EMBL" id="PZZP01000002">
    <property type="protein sequence ID" value="PTM56944.1"/>
    <property type="molecule type" value="Genomic_DNA"/>
</dbReference>
<evidence type="ECO:0000256" key="3">
    <source>
        <dbReference type="ARBA" id="ARBA00023125"/>
    </source>
</evidence>
<name>A0A2T4Z4W3_9BACL</name>
<evidence type="ECO:0000256" key="4">
    <source>
        <dbReference type="ARBA" id="ARBA00023163"/>
    </source>
</evidence>
<evidence type="ECO:0000313" key="6">
    <source>
        <dbReference type="EMBL" id="PTM56944.1"/>
    </source>
</evidence>
<reference evidence="6 7" key="1">
    <citation type="submission" date="2018-04" db="EMBL/GenBank/DDBJ databases">
        <title>Genomic Encyclopedia of Archaeal and Bacterial Type Strains, Phase II (KMG-II): from individual species to whole genera.</title>
        <authorList>
            <person name="Goeker M."/>
        </authorList>
    </citation>
    <scope>NUCLEOTIDE SEQUENCE [LARGE SCALE GENOMIC DNA]</scope>
    <source>
        <strain evidence="6 7">DSM 45169</strain>
    </source>
</reference>
<dbReference type="InterPro" id="IPR007492">
    <property type="entry name" value="LytTR_DNA-bd_dom"/>
</dbReference>
<dbReference type="PANTHER" id="PTHR37299">
    <property type="entry name" value="TRANSCRIPTIONAL REGULATOR-RELATED"/>
    <property type="match status" value="1"/>
</dbReference>
<keyword evidence="4" id="KW-0804">Transcription</keyword>
<keyword evidence="7" id="KW-1185">Reference proteome</keyword>